<sequence>MNAVRSSTLSNSASSVDVALNPPTVRHATTTRPQEATLARAAAHRCTRAPASSTAGTGGRPSFSARRVPSVGASMGALARTGRRSSVPIVAPI</sequence>
<dbReference type="EMBL" id="LN891015">
    <property type="protein sequence ID" value="CUS11653.1"/>
    <property type="molecule type" value="Genomic_DNA"/>
</dbReference>
<name>A0A292PYU0_9PEZI</name>
<feature type="region of interest" description="Disordered" evidence="1">
    <location>
        <begin position="74"/>
        <end position="93"/>
    </location>
</feature>
<evidence type="ECO:0000256" key="1">
    <source>
        <dbReference type="SAM" id="MobiDB-lite"/>
    </source>
</evidence>
<organism evidence="2 3">
    <name type="scientific">Tuber aestivum</name>
    <name type="common">summer truffle</name>
    <dbReference type="NCBI Taxonomy" id="59557"/>
    <lineage>
        <taxon>Eukaryota</taxon>
        <taxon>Fungi</taxon>
        <taxon>Dikarya</taxon>
        <taxon>Ascomycota</taxon>
        <taxon>Pezizomycotina</taxon>
        <taxon>Pezizomycetes</taxon>
        <taxon>Pezizales</taxon>
        <taxon>Tuberaceae</taxon>
        <taxon>Tuber</taxon>
    </lineage>
</organism>
<gene>
    <name evidence="2" type="ORF">GSTUAT00004280001</name>
</gene>
<feature type="region of interest" description="Disordered" evidence="1">
    <location>
        <begin position="1"/>
        <end position="68"/>
    </location>
</feature>
<proteinExistence type="predicted"/>
<protein>
    <submittedName>
        <fullName evidence="2">Uncharacterized protein</fullName>
    </submittedName>
</protein>
<reference evidence="2" key="1">
    <citation type="submission" date="2015-10" db="EMBL/GenBank/DDBJ databases">
        <authorList>
            <person name="Regsiter A."/>
            <person name="william w."/>
        </authorList>
    </citation>
    <scope>NUCLEOTIDE SEQUENCE</scope>
    <source>
        <strain evidence="2">Montdore</strain>
    </source>
</reference>
<accession>A0A292PYU0</accession>
<dbReference type="AlphaFoldDB" id="A0A292PYU0"/>
<evidence type="ECO:0000313" key="3">
    <source>
        <dbReference type="Proteomes" id="UP001412239"/>
    </source>
</evidence>
<feature type="compositionally biased region" description="Polar residues" evidence="1">
    <location>
        <begin position="1"/>
        <end position="15"/>
    </location>
</feature>
<dbReference type="Proteomes" id="UP001412239">
    <property type="component" value="Unassembled WGS sequence"/>
</dbReference>
<keyword evidence="3" id="KW-1185">Reference proteome</keyword>
<evidence type="ECO:0000313" key="2">
    <source>
        <dbReference type="EMBL" id="CUS11653.1"/>
    </source>
</evidence>